<dbReference type="Proteomes" id="UP000011518">
    <property type="component" value="Unassembled WGS sequence"/>
</dbReference>
<protein>
    <submittedName>
        <fullName evidence="2">Uncharacterized protein</fullName>
    </submittedName>
</protein>
<keyword evidence="3" id="KW-1185">Reference proteome</keyword>
<dbReference type="EMBL" id="KB320434">
    <property type="protein sequence ID" value="ELW72248.1"/>
    <property type="molecule type" value="Genomic_DNA"/>
</dbReference>
<organism evidence="2 3">
    <name type="scientific">Tupaia chinensis</name>
    <name type="common">Chinese tree shrew</name>
    <name type="synonym">Tupaia belangeri chinensis</name>
    <dbReference type="NCBI Taxonomy" id="246437"/>
    <lineage>
        <taxon>Eukaryota</taxon>
        <taxon>Metazoa</taxon>
        <taxon>Chordata</taxon>
        <taxon>Craniata</taxon>
        <taxon>Vertebrata</taxon>
        <taxon>Euteleostomi</taxon>
        <taxon>Mammalia</taxon>
        <taxon>Eutheria</taxon>
        <taxon>Euarchontoglires</taxon>
        <taxon>Scandentia</taxon>
        <taxon>Tupaiidae</taxon>
        <taxon>Tupaia</taxon>
    </lineage>
</organism>
<feature type="compositionally biased region" description="Polar residues" evidence="1">
    <location>
        <begin position="24"/>
        <end position="43"/>
    </location>
</feature>
<proteinExistence type="predicted"/>
<name>L9LBG1_TUPCH</name>
<accession>L9LBG1</accession>
<gene>
    <name evidence="2" type="ORF">TREES_T100008308</name>
</gene>
<evidence type="ECO:0000313" key="3">
    <source>
        <dbReference type="Proteomes" id="UP000011518"/>
    </source>
</evidence>
<evidence type="ECO:0000256" key="1">
    <source>
        <dbReference type="SAM" id="MobiDB-lite"/>
    </source>
</evidence>
<dbReference type="InParanoid" id="L9LBG1"/>
<dbReference type="AlphaFoldDB" id="L9LBG1"/>
<feature type="region of interest" description="Disordered" evidence="1">
    <location>
        <begin position="123"/>
        <end position="156"/>
    </location>
</feature>
<sequence length="196" mass="20132">MPSCEVDTLGRRTQPCRSGDDAIQYQQDQVRLASSSPDTQGQTHDPETAANLGRSCAGMGHGGLRGRARSPTTGLLGSPVNGTVGQPRAKDGGPADDRSRKSALTAALSTQVLGQLGRAGARFSHDPSVQARVSPESEGYAAGSQSSTPGPPCRAAPPLASCSGLFGAQTLQGPSGDTQDRVSSPMLLWHSLPCLL</sequence>
<reference evidence="3" key="2">
    <citation type="journal article" date="2013" name="Nat. Commun.">
        <title>Genome of the Chinese tree shrew.</title>
        <authorList>
            <person name="Fan Y."/>
            <person name="Huang Z.Y."/>
            <person name="Cao C.C."/>
            <person name="Chen C.S."/>
            <person name="Chen Y.X."/>
            <person name="Fan D.D."/>
            <person name="He J."/>
            <person name="Hou H.L."/>
            <person name="Hu L."/>
            <person name="Hu X.T."/>
            <person name="Jiang X.T."/>
            <person name="Lai R."/>
            <person name="Lang Y.S."/>
            <person name="Liang B."/>
            <person name="Liao S.G."/>
            <person name="Mu D."/>
            <person name="Ma Y.Y."/>
            <person name="Niu Y.Y."/>
            <person name="Sun X.Q."/>
            <person name="Xia J.Q."/>
            <person name="Xiao J."/>
            <person name="Xiong Z.Q."/>
            <person name="Xu L."/>
            <person name="Yang L."/>
            <person name="Zhang Y."/>
            <person name="Zhao W."/>
            <person name="Zhao X.D."/>
            <person name="Zheng Y.T."/>
            <person name="Zhou J.M."/>
            <person name="Zhu Y.B."/>
            <person name="Zhang G.J."/>
            <person name="Wang J."/>
            <person name="Yao Y.G."/>
        </authorList>
    </citation>
    <scope>NUCLEOTIDE SEQUENCE [LARGE SCALE GENOMIC DNA]</scope>
</reference>
<evidence type="ECO:0000313" key="2">
    <source>
        <dbReference type="EMBL" id="ELW72248.1"/>
    </source>
</evidence>
<feature type="compositionally biased region" description="Polar residues" evidence="1">
    <location>
        <begin position="70"/>
        <end position="84"/>
    </location>
</feature>
<feature type="compositionally biased region" description="Basic and acidic residues" evidence="1">
    <location>
        <begin position="88"/>
        <end position="100"/>
    </location>
</feature>
<feature type="region of interest" description="Disordered" evidence="1">
    <location>
        <begin position="1"/>
        <end position="103"/>
    </location>
</feature>
<reference evidence="3" key="1">
    <citation type="submission" date="2012-07" db="EMBL/GenBank/DDBJ databases">
        <title>Genome of the Chinese tree shrew, a rising model animal genetically related to primates.</title>
        <authorList>
            <person name="Zhang G."/>
            <person name="Fan Y."/>
            <person name="Yao Y."/>
            <person name="Huang Z."/>
        </authorList>
    </citation>
    <scope>NUCLEOTIDE SEQUENCE [LARGE SCALE GENOMIC DNA]</scope>
</reference>